<dbReference type="Pfam" id="PF07508">
    <property type="entry name" value="Recombinase"/>
    <property type="match status" value="1"/>
</dbReference>
<accession>A0A5E4NGJ4</accession>
<dbReference type="SUPFAM" id="SSF53041">
    <property type="entry name" value="Resolvase-like"/>
    <property type="match status" value="1"/>
</dbReference>
<keyword evidence="6" id="KW-1185">Reference proteome</keyword>
<dbReference type="OrthoDB" id="6980819at2759"/>
<dbReference type="Gene3D" id="3.90.1750.20">
    <property type="entry name" value="Putative Large Serine Recombinase, Chain B, Domain 2"/>
    <property type="match status" value="1"/>
</dbReference>
<organism evidence="5 6">
    <name type="scientific">Cinara cedri</name>
    <dbReference type="NCBI Taxonomy" id="506608"/>
    <lineage>
        <taxon>Eukaryota</taxon>
        <taxon>Metazoa</taxon>
        <taxon>Ecdysozoa</taxon>
        <taxon>Arthropoda</taxon>
        <taxon>Hexapoda</taxon>
        <taxon>Insecta</taxon>
        <taxon>Pterygota</taxon>
        <taxon>Neoptera</taxon>
        <taxon>Paraneoptera</taxon>
        <taxon>Hemiptera</taxon>
        <taxon>Sternorrhyncha</taxon>
        <taxon>Aphidomorpha</taxon>
        <taxon>Aphidoidea</taxon>
        <taxon>Aphididae</taxon>
        <taxon>Lachninae</taxon>
        <taxon>Cinara</taxon>
    </lineage>
</organism>
<protein>
    <submittedName>
        <fullName evidence="5">DNA-binding recombinase domain,Recombinase zinc beta ribbon domain,Resolvase, N-terminal catalytic domain</fullName>
    </submittedName>
</protein>
<dbReference type="InterPro" id="IPR050639">
    <property type="entry name" value="SSR_resolvase"/>
</dbReference>
<dbReference type="InterPro" id="IPR036162">
    <property type="entry name" value="Resolvase-like_N_sf"/>
</dbReference>
<dbReference type="InterPro" id="IPR011109">
    <property type="entry name" value="DNA_bind_recombinase_dom"/>
</dbReference>
<dbReference type="Proteomes" id="UP000325440">
    <property type="component" value="Unassembled WGS sequence"/>
</dbReference>
<name>A0A5E4NGJ4_9HEMI</name>
<dbReference type="EMBL" id="CABPRJ010001999">
    <property type="protein sequence ID" value="VVC42796.1"/>
    <property type="molecule type" value="Genomic_DNA"/>
</dbReference>
<feature type="domain" description="Recombinase zinc beta ribbon" evidence="4">
    <location>
        <begin position="145"/>
        <end position="204"/>
    </location>
</feature>
<dbReference type="Pfam" id="PF00239">
    <property type="entry name" value="Resolvase"/>
    <property type="match status" value="1"/>
</dbReference>
<keyword evidence="1" id="KW-0175">Coiled coil</keyword>
<dbReference type="PANTHER" id="PTHR30461:SF23">
    <property type="entry name" value="DNA RECOMBINASE-RELATED"/>
    <property type="match status" value="1"/>
</dbReference>
<dbReference type="GO" id="GO:0003677">
    <property type="term" value="F:DNA binding"/>
    <property type="evidence" value="ECO:0007669"/>
    <property type="project" value="UniProtKB-KW"/>
</dbReference>
<dbReference type="InterPro" id="IPR038109">
    <property type="entry name" value="DNA_bind_recomb_sf"/>
</dbReference>
<dbReference type="AlphaFoldDB" id="A0A5E4NGJ4"/>
<keyword evidence="5" id="KW-0238">DNA-binding</keyword>
<evidence type="ECO:0000313" key="6">
    <source>
        <dbReference type="Proteomes" id="UP000325440"/>
    </source>
</evidence>
<feature type="domain" description="Resolvase/invertase-type recombinase catalytic" evidence="2">
    <location>
        <begin position="3"/>
        <end position="61"/>
    </location>
</feature>
<dbReference type="Pfam" id="PF13408">
    <property type="entry name" value="Zn_ribbon_recom"/>
    <property type="match status" value="1"/>
</dbReference>
<evidence type="ECO:0000313" key="5">
    <source>
        <dbReference type="EMBL" id="VVC42796.1"/>
    </source>
</evidence>
<dbReference type="GO" id="GO:0000150">
    <property type="term" value="F:DNA strand exchange activity"/>
    <property type="evidence" value="ECO:0007669"/>
    <property type="project" value="InterPro"/>
</dbReference>
<evidence type="ECO:0000259" key="3">
    <source>
        <dbReference type="Pfam" id="PF07508"/>
    </source>
</evidence>
<evidence type="ECO:0000259" key="4">
    <source>
        <dbReference type="Pfam" id="PF13408"/>
    </source>
</evidence>
<dbReference type="InterPro" id="IPR025827">
    <property type="entry name" value="Zn_ribbon_recom_dom"/>
</dbReference>
<reference evidence="5 6" key="1">
    <citation type="submission" date="2019-08" db="EMBL/GenBank/DDBJ databases">
        <authorList>
            <person name="Alioto T."/>
            <person name="Alioto T."/>
            <person name="Gomez Garrido J."/>
        </authorList>
    </citation>
    <scope>NUCLEOTIDE SEQUENCE [LARGE SCALE GENOMIC DNA]</scope>
</reference>
<sequence length="357" mass="41798">MILFEEFEKEGAEVIFLNYKTENNPESKLLLGVQGLISEYECAKIMARSRRGKLHAARKGEEAKFEVEEEEAKVVRKLFEWIGQSLKETTRRHVTAPKGRRNWHSGTVCRMLRNPAYKGQAAFVQEQLSENRKRARMQRSGRRYLLQGLMVCQCCKYIYYGMSNVKGGRSYYRCPGNRFGGNRVCNSKSIQVDILEEAVWEEVKMVLKEPEAMTKEYQLRLVKHESTEAKDELEKRANKIEQGIERLAYVYARGHITKEKYDLEVESMAKELKGIRDQREEMVDEKRLQRELDFITSSVESFSSEVELELNQADWETKLDIIRKLVQRIEVDDDNRLLQLTCQIESELVGLLRDLDF</sequence>
<feature type="domain" description="Recombinase" evidence="3">
    <location>
        <begin position="69"/>
        <end position="136"/>
    </location>
</feature>
<evidence type="ECO:0000259" key="2">
    <source>
        <dbReference type="Pfam" id="PF00239"/>
    </source>
</evidence>
<proteinExistence type="predicted"/>
<dbReference type="PANTHER" id="PTHR30461">
    <property type="entry name" value="DNA-INVERTASE FROM LAMBDOID PROPHAGE"/>
    <property type="match status" value="1"/>
</dbReference>
<feature type="coiled-coil region" evidence="1">
    <location>
        <begin position="223"/>
        <end position="285"/>
    </location>
</feature>
<dbReference type="InterPro" id="IPR006119">
    <property type="entry name" value="Resolv_N"/>
</dbReference>
<gene>
    <name evidence="5" type="ORF">CINCED_3A009168</name>
</gene>
<evidence type="ECO:0000256" key="1">
    <source>
        <dbReference type="SAM" id="Coils"/>
    </source>
</evidence>